<dbReference type="OrthoDB" id="7852994at2"/>
<protein>
    <submittedName>
        <fullName evidence="2">Uncharacterized protein</fullName>
    </submittedName>
</protein>
<dbReference type="Proteomes" id="UP000239504">
    <property type="component" value="Unassembled WGS sequence"/>
</dbReference>
<dbReference type="RefSeq" id="WP_104829228.1">
    <property type="nucleotide sequence ID" value="NZ_PJCH01000005.1"/>
</dbReference>
<comment type="caution">
    <text evidence="2">The sequence shown here is derived from an EMBL/GenBank/DDBJ whole genome shotgun (WGS) entry which is preliminary data.</text>
</comment>
<sequence length="131" mass="15514">MKEKPENQVEQRLLSELEEIRKQISALEAEHASIERLLVKLRRENVAKREVTRTNSIDRLLVETQVVEFLKESGRPVPTSKLYNYARVTVRELKENTFRSQLHRMKKRGLIYSPKGRRGEWKLAENIEENT</sequence>
<evidence type="ECO:0000313" key="2">
    <source>
        <dbReference type="EMBL" id="PQA87983.1"/>
    </source>
</evidence>
<organism evidence="2 3">
    <name type="scientific">Hyphococcus luteus</name>
    <dbReference type="NCBI Taxonomy" id="2058213"/>
    <lineage>
        <taxon>Bacteria</taxon>
        <taxon>Pseudomonadati</taxon>
        <taxon>Pseudomonadota</taxon>
        <taxon>Alphaproteobacteria</taxon>
        <taxon>Parvularculales</taxon>
        <taxon>Parvularculaceae</taxon>
        <taxon>Hyphococcus</taxon>
    </lineage>
</organism>
<evidence type="ECO:0000256" key="1">
    <source>
        <dbReference type="SAM" id="Coils"/>
    </source>
</evidence>
<keyword evidence="1" id="KW-0175">Coiled coil</keyword>
<feature type="coiled-coil region" evidence="1">
    <location>
        <begin position="10"/>
        <end position="44"/>
    </location>
</feature>
<name>A0A2S7K649_9PROT</name>
<gene>
    <name evidence="2" type="ORF">CW354_06505</name>
</gene>
<accession>A0A2S7K649</accession>
<dbReference type="EMBL" id="PJCH01000005">
    <property type="protein sequence ID" value="PQA87983.1"/>
    <property type="molecule type" value="Genomic_DNA"/>
</dbReference>
<proteinExistence type="predicted"/>
<evidence type="ECO:0000313" key="3">
    <source>
        <dbReference type="Proteomes" id="UP000239504"/>
    </source>
</evidence>
<reference evidence="2 3" key="1">
    <citation type="submission" date="2017-12" db="EMBL/GenBank/DDBJ databases">
        <authorList>
            <person name="Hurst M.R.H."/>
        </authorList>
    </citation>
    <scope>NUCLEOTIDE SEQUENCE [LARGE SCALE GENOMIC DNA]</scope>
    <source>
        <strain evidence="2 3">SY-3-19</strain>
    </source>
</reference>
<dbReference type="AlphaFoldDB" id="A0A2S7K649"/>
<keyword evidence="3" id="KW-1185">Reference proteome</keyword>